<sequence>MNKIKFILFIFANAISFITANDVLGCGGFLKSHVQIDFSKVIVKLYTKQGILKDQTNCAPNNGYYFIPLYDKGDYILELEPPPGWSFEPTKINLAIDRKNDICSKGQDINFIFKGFGITGKVESATSQDGPAGVEVKLESDKDVRTVLTGEKGAFFFTPVYPGKYTVSISHPKWNFLKNSISVTVTEGNTDLPAKSLVIAGYDVRGVVKSDGDLIKGAVLMLHGDKSALAHISGCNQAPIPNIKLEQDYLCHVTSNDQGVYEVPSVPTGDYYFVPFYKGHNIHFQPKSIQFSVKHDTVELTKAFEIIGFSVQGRVLSYENGAPLKDATVYLDTEKKAVTNSDGGYTLEKIKAGTYTLAVKAENYQFEQKILRINPNLLELPDMIPLSYLVCGTVISENSQTVTISRIGSTQYTTVNTKASTGKFCEYLKPGKYDIQVSVNDQEKHSGIQFFPISHAIEVTNKPILDVTFSQLKATVSGKVKTLRQLDRTSINVILRPILHDVALVDKDIIAHLVGDTYTFKDVRPGMYEVLLSSNSLCWEVDKHLITVSSSVLSVPTFIQNGYLVIFTSTHETKAIYKLSNQSQKVLDIPRGRSTQCVEHSGKYSFKLESCHVYESDIVSYDTDDKLNEIYISAIKHKTTLHVNAQENLGNITITVNLGGIKTIHGPLTYANNRYKLDLHLSPKETAILIPQSEILYFNPPILQIDGADDCVDLGTKFEAVKGKVFKGRVIPPLAGVQITITSDNSDTLMDETDVNGNYRFPPLDDSKSFQISAVMDSYVLVGPNEDGDFLAHKLAEIIVEVLDQGDNKPLQGALLSLSGAQSYRSNLQTNTDGKITFHSLSPSEYFLRPMMKEYSFEPSSKIINVEEGASVNILLKGKRIAYSAFGQVTSLNGEPEEKIIVVASGIGNCSQYSEESSSESNGQFRIRGLLPYCTYDLEVKGSLDEKEHFERAAPSAIRLEDISEDIEQLKLVIFKPPQNTDVLLKVYTANPEHYRSLKVKVSRESPPSGLVHMTKIDTTNYKISSDSNAGVLIQLPTISLDNKMYSVQLESSLSQYNKLKPPIEYFNANSSFKYVKLEFLMKTTITDQHIKQTSVWTLIFIFCGILSVYNIEKILTIFKQNFFKLNVDALMNLKAKTPEKDFSSDNNDIDQIVQSINATKRKVKPKKI</sequence>
<evidence type="ECO:0000256" key="7">
    <source>
        <dbReference type="SAM" id="Phobius"/>
    </source>
</evidence>
<keyword evidence="2 7" id="KW-0812">Transmembrane</keyword>
<feature type="transmembrane region" description="Helical" evidence="7">
    <location>
        <begin position="1094"/>
        <end position="1112"/>
    </location>
</feature>
<dbReference type="Pfam" id="PF22902">
    <property type="entry name" value="NOMO1-like_9th"/>
    <property type="match status" value="1"/>
</dbReference>
<dbReference type="PANTHER" id="PTHR23303:SF14">
    <property type="entry name" value="BOS COMPLEX SUBUNIT NOMO1-RELATED"/>
    <property type="match status" value="1"/>
</dbReference>
<keyword evidence="4" id="KW-0256">Endoplasmic reticulum</keyword>
<feature type="domain" description="NOMO seventh transthyretin-like" evidence="12">
    <location>
        <begin position="565"/>
        <end position="634"/>
    </location>
</feature>
<evidence type="ECO:0000259" key="11">
    <source>
        <dbReference type="Pfam" id="PF22904"/>
    </source>
</evidence>
<keyword evidence="16" id="KW-1185">Reference proteome</keyword>
<feature type="domain" description="NOMO C-terminal transthyretin-like" evidence="13">
    <location>
        <begin position="980"/>
        <end position="1080"/>
    </location>
</feature>
<dbReference type="InterPro" id="IPR055075">
    <property type="entry name" value="NOMO-like_N"/>
</dbReference>
<dbReference type="InterPro" id="IPR056319">
    <property type="entry name" value="NOMO_7th"/>
</dbReference>
<evidence type="ECO:0000259" key="12">
    <source>
        <dbReference type="Pfam" id="PF23141"/>
    </source>
</evidence>
<dbReference type="InterPro" id="IPR056191">
    <property type="entry name" value="NOMO_12th"/>
</dbReference>
<dbReference type="InterPro" id="IPR051417">
    <property type="entry name" value="SDr/BOS_complex"/>
</dbReference>
<evidence type="ECO:0000256" key="6">
    <source>
        <dbReference type="ARBA" id="ARBA00023136"/>
    </source>
</evidence>
<dbReference type="GO" id="GO:0030246">
    <property type="term" value="F:carbohydrate binding"/>
    <property type="evidence" value="ECO:0007669"/>
    <property type="project" value="InterPro"/>
</dbReference>
<dbReference type="Pfam" id="PF13620">
    <property type="entry name" value="CarboxypepD_reg"/>
    <property type="match status" value="1"/>
</dbReference>
<evidence type="ECO:0000313" key="15">
    <source>
        <dbReference type="EMBL" id="KAK9723127.1"/>
    </source>
</evidence>
<comment type="subcellular location">
    <subcellularLocation>
        <location evidence="1">Endoplasmic reticulum membrane</location>
        <topology evidence="1">Single-pass type I membrane protein</topology>
    </subcellularLocation>
</comment>
<keyword evidence="3 8" id="KW-0732">Signal</keyword>
<dbReference type="InterPro" id="IPR055074">
    <property type="entry name" value="NOMO1-3_2nd"/>
</dbReference>
<dbReference type="Pfam" id="PF22904">
    <property type="entry name" value="NOMO1-like_2nd"/>
    <property type="match status" value="1"/>
</dbReference>
<proteinExistence type="predicted"/>
<dbReference type="SUPFAM" id="SSF49478">
    <property type="entry name" value="Cna protein B-type domain"/>
    <property type="match status" value="1"/>
</dbReference>
<dbReference type="InterPro" id="IPR013784">
    <property type="entry name" value="Carb-bd-like_fold"/>
</dbReference>
<evidence type="ECO:0000256" key="2">
    <source>
        <dbReference type="ARBA" id="ARBA00022692"/>
    </source>
</evidence>
<dbReference type="Gene3D" id="2.60.40.1120">
    <property type="entry name" value="Carboxypeptidase-like, regulatory domain"/>
    <property type="match status" value="2"/>
</dbReference>
<feature type="domain" description="NOMO second beta-sandwich" evidence="11">
    <location>
        <begin position="113"/>
        <end position="199"/>
    </location>
</feature>
<gene>
    <name evidence="15" type="ORF">QE152_g19350</name>
</gene>
<dbReference type="Proteomes" id="UP001458880">
    <property type="component" value="Unassembled WGS sequence"/>
</dbReference>
<feature type="signal peptide" evidence="8">
    <location>
        <begin position="1"/>
        <end position="20"/>
    </location>
</feature>
<organism evidence="15 16">
    <name type="scientific">Popillia japonica</name>
    <name type="common">Japanese beetle</name>
    <dbReference type="NCBI Taxonomy" id="7064"/>
    <lineage>
        <taxon>Eukaryota</taxon>
        <taxon>Metazoa</taxon>
        <taxon>Ecdysozoa</taxon>
        <taxon>Arthropoda</taxon>
        <taxon>Hexapoda</taxon>
        <taxon>Insecta</taxon>
        <taxon>Pterygota</taxon>
        <taxon>Neoptera</taxon>
        <taxon>Endopterygota</taxon>
        <taxon>Coleoptera</taxon>
        <taxon>Polyphaga</taxon>
        <taxon>Scarabaeiformia</taxon>
        <taxon>Scarabaeidae</taxon>
        <taxon>Rutelinae</taxon>
        <taxon>Popillia</taxon>
    </lineage>
</organism>
<evidence type="ECO:0000256" key="4">
    <source>
        <dbReference type="ARBA" id="ARBA00022824"/>
    </source>
</evidence>
<dbReference type="Pfam" id="PF23192">
    <property type="entry name" value="NOMO_12th"/>
    <property type="match status" value="1"/>
</dbReference>
<evidence type="ECO:0000256" key="3">
    <source>
        <dbReference type="ARBA" id="ARBA00022729"/>
    </source>
</evidence>
<dbReference type="AlphaFoldDB" id="A0AAW1KRW8"/>
<dbReference type="InterPro" id="IPR056190">
    <property type="entry name" value="NOMO_5th"/>
</dbReference>
<dbReference type="Pfam" id="PF23194">
    <property type="entry name" value="NOMO_5th"/>
    <property type="match status" value="1"/>
</dbReference>
<dbReference type="SUPFAM" id="SSF49452">
    <property type="entry name" value="Starch-binding domain-like"/>
    <property type="match status" value="2"/>
</dbReference>
<name>A0AAW1KRW8_POPJA</name>
<feature type="domain" description="NOMO fifth transthyretin-like" evidence="14">
    <location>
        <begin position="390"/>
        <end position="469"/>
    </location>
</feature>
<feature type="domain" description="NOMO-like N-terminal beta-sandwich" evidence="9">
    <location>
        <begin position="27"/>
        <end position="111"/>
    </location>
</feature>
<comment type="caution">
    <text evidence="15">The sequence shown here is derived from an EMBL/GenBank/DDBJ whole genome shotgun (WGS) entry which is preliminary data.</text>
</comment>
<evidence type="ECO:0000256" key="8">
    <source>
        <dbReference type="SAM" id="SignalP"/>
    </source>
</evidence>
<evidence type="ECO:0000259" key="14">
    <source>
        <dbReference type="Pfam" id="PF23194"/>
    </source>
</evidence>
<evidence type="ECO:0000313" key="16">
    <source>
        <dbReference type="Proteomes" id="UP001458880"/>
    </source>
</evidence>
<protein>
    <recommendedName>
        <fullName evidence="17">Nodal modulator 1</fullName>
    </recommendedName>
</protein>
<feature type="domain" description="NOMO-like ninth beta-sandwich" evidence="10">
    <location>
        <begin position="722"/>
        <end position="792"/>
    </location>
</feature>
<evidence type="ECO:0000259" key="13">
    <source>
        <dbReference type="Pfam" id="PF23192"/>
    </source>
</evidence>
<dbReference type="GO" id="GO:0005789">
    <property type="term" value="C:endoplasmic reticulum membrane"/>
    <property type="evidence" value="ECO:0007669"/>
    <property type="project" value="UniProtKB-SubCell"/>
</dbReference>
<dbReference type="Pfam" id="PF22898">
    <property type="entry name" value="NOMO1-like_1st"/>
    <property type="match status" value="1"/>
</dbReference>
<evidence type="ECO:0000259" key="9">
    <source>
        <dbReference type="Pfam" id="PF22898"/>
    </source>
</evidence>
<dbReference type="InterPro" id="IPR055073">
    <property type="entry name" value="NOMO1-like_9th"/>
</dbReference>
<keyword evidence="5 7" id="KW-1133">Transmembrane helix</keyword>
<accession>A0AAW1KRW8</accession>
<reference evidence="15 16" key="1">
    <citation type="journal article" date="2024" name="BMC Genomics">
        <title>De novo assembly and annotation of Popillia japonica's genome with initial clues to its potential as an invasive pest.</title>
        <authorList>
            <person name="Cucini C."/>
            <person name="Boschi S."/>
            <person name="Funari R."/>
            <person name="Cardaioli E."/>
            <person name="Iannotti N."/>
            <person name="Marturano G."/>
            <person name="Paoli F."/>
            <person name="Bruttini M."/>
            <person name="Carapelli A."/>
            <person name="Frati F."/>
            <person name="Nardi F."/>
        </authorList>
    </citation>
    <scope>NUCLEOTIDE SEQUENCE [LARGE SCALE GENOMIC DNA]</scope>
    <source>
        <strain evidence="15">DMR45628</strain>
    </source>
</reference>
<dbReference type="PANTHER" id="PTHR23303">
    <property type="entry name" value="CARBOXYPEPTIDASE REGULATORY REGION-CONTAINING"/>
    <property type="match status" value="1"/>
</dbReference>
<evidence type="ECO:0000259" key="10">
    <source>
        <dbReference type="Pfam" id="PF22902"/>
    </source>
</evidence>
<dbReference type="EMBL" id="JASPKY010000182">
    <property type="protein sequence ID" value="KAK9723127.1"/>
    <property type="molecule type" value="Genomic_DNA"/>
</dbReference>
<evidence type="ECO:0000256" key="5">
    <source>
        <dbReference type="ARBA" id="ARBA00022989"/>
    </source>
</evidence>
<evidence type="ECO:0000256" key="1">
    <source>
        <dbReference type="ARBA" id="ARBA00004115"/>
    </source>
</evidence>
<evidence type="ECO:0008006" key="17">
    <source>
        <dbReference type="Google" id="ProtNLM"/>
    </source>
</evidence>
<dbReference type="Pfam" id="PF23141">
    <property type="entry name" value="Ig_NOMO"/>
    <property type="match status" value="1"/>
</dbReference>
<feature type="chain" id="PRO_5043632003" description="Nodal modulator 1" evidence="8">
    <location>
        <begin position="21"/>
        <end position="1169"/>
    </location>
</feature>
<keyword evidence="6 7" id="KW-0472">Membrane</keyword>